<sequence>MFLNQSVRRGGVTEIEILISDTMEWEALDVVVRT</sequence>
<evidence type="ECO:0000313" key="2">
    <source>
        <dbReference type="Proteomes" id="UP000265520"/>
    </source>
</evidence>
<dbReference type="Proteomes" id="UP000265520">
    <property type="component" value="Unassembled WGS sequence"/>
</dbReference>
<organism evidence="1 2">
    <name type="scientific">Trifolium medium</name>
    <dbReference type="NCBI Taxonomy" id="97028"/>
    <lineage>
        <taxon>Eukaryota</taxon>
        <taxon>Viridiplantae</taxon>
        <taxon>Streptophyta</taxon>
        <taxon>Embryophyta</taxon>
        <taxon>Tracheophyta</taxon>
        <taxon>Spermatophyta</taxon>
        <taxon>Magnoliopsida</taxon>
        <taxon>eudicotyledons</taxon>
        <taxon>Gunneridae</taxon>
        <taxon>Pentapetalae</taxon>
        <taxon>rosids</taxon>
        <taxon>fabids</taxon>
        <taxon>Fabales</taxon>
        <taxon>Fabaceae</taxon>
        <taxon>Papilionoideae</taxon>
        <taxon>50 kb inversion clade</taxon>
        <taxon>NPAAA clade</taxon>
        <taxon>Hologalegina</taxon>
        <taxon>IRL clade</taxon>
        <taxon>Trifolieae</taxon>
        <taxon>Trifolium</taxon>
    </lineage>
</organism>
<keyword evidence="2" id="KW-1185">Reference proteome</keyword>
<reference evidence="1 2" key="1">
    <citation type="journal article" date="2018" name="Front. Plant Sci.">
        <title>Red Clover (Trifolium pratense) and Zigzag Clover (T. medium) - A Picture of Genomic Similarities and Differences.</title>
        <authorList>
            <person name="Dluhosova J."/>
            <person name="Istvanek J."/>
            <person name="Nedelnik J."/>
            <person name="Repkova J."/>
        </authorList>
    </citation>
    <scope>NUCLEOTIDE SEQUENCE [LARGE SCALE GENOMIC DNA]</scope>
    <source>
        <strain evidence="2">cv. 10/8</strain>
        <tissue evidence="1">Leaf</tissue>
    </source>
</reference>
<dbReference type="EMBL" id="LXQA010492612">
    <property type="protein sequence ID" value="MCI55223.1"/>
    <property type="molecule type" value="Genomic_DNA"/>
</dbReference>
<name>A0A392T268_9FABA</name>
<protein>
    <submittedName>
        <fullName evidence="1">Uncharacterized protein</fullName>
    </submittedName>
</protein>
<dbReference type="AlphaFoldDB" id="A0A392T268"/>
<accession>A0A392T268</accession>
<feature type="non-terminal residue" evidence="1">
    <location>
        <position position="34"/>
    </location>
</feature>
<proteinExistence type="predicted"/>
<comment type="caution">
    <text evidence="1">The sequence shown here is derived from an EMBL/GenBank/DDBJ whole genome shotgun (WGS) entry which is preliminary data.</text>
</comment>
<evidence type="ECO:0000313" key="1">
    <source>
        <dbReference type="EMBL" id="MCI55223.1"/>
    </source>
</evidence>